<dbReference type="EMBL" id="FNVO01000012">
    <property type="protein sequence ID" value="SEG79432.1"/>
    <property type="molecule type" value="Genomic_DNA"/>
</dbReference>
<evidence type="ECO:0000313" key="2">
    <source>
        <dbReference type="Proteomes" id="UP000236723"/>
    </source>
</evidence>
<dbReference type="Proteomes" id="UP000236723">
    <property type="component" value="Unassembled WGS sequence"/>
</dbReference>
<proteinExistence type="predicted"/>
<dbReference type="GO" id="GO:0003677">
    <property type="term" value="F:DNA binding"/>
    <property type="evidence" value="ECO:0007669"/>
    <property type="project" value="UniProtKB-KW"/>
</dbReference>
<gene>
    <name evidence="1" type="ORF">SAMN04489712_112215</name>
</gene>
<dbReference type="InterPro" id="IPR036894">
    <property type="entry name" value="YbaB-like_sf"/>
</dbReference>
<dbReference type="Gene3D" id="3.30.1310.10">
    <property type="entry name" value="Nucleoid-associated protein YbaB-like domain"/>
    <property type="match status" value="1"/>
</dbReference>
<evidence type="ECO:0000313" key="1">
    <source>
        <dbReference type="EMBL" id="SEG79432.1"/>
    </source>
</evidence>
<accession>A0A1H6D2A4</accession>
<dbReference type="InterPro" id="IPR004401">
    <property type="entry name" value="YbaB/EbfC"/>
</dbReference>
<organism evidence="1 2">
    <name type="scientific">Thermomonospora echinospora</name>
    <dbReference type="NCBI Taxonomy" id="1992"/>
    <lineage>
        <taxon>Bacteria</taxon>
        <taxon>Bacillati</taxon>
        <taxon>Actinomycetota</taxon>
        <taxon>Actinomycetes</taxon>
        <taxon>Streptosporangiales</taxon>
        <taxon>Thermomonosporaceae</taxon>
        <taxon>Thermomonospora</taxon>
    </lineage>
</organism>
<dbReference type="SUPFAM" id="SSF82607">
    <property type="entry name" value="YbaB-like"/>
    <property type="match status" value="1"/>
</dbReference>
<keyword evidence="2" id="KW-1185">Reference proteome</keyword>
<reference evidence="2" key="1">
    <citation type="submission" date="2016-10" db="EMBL/GenBank/DDBJ databases">
        <authorList>
            <person name="Varghese N."/>
            <person name="Submissions S."/>
        </authorList>
    </citation>
    <scope>NUCLEOTIDE SEQUENCE [LARGE SCALE GENOMIC DNA]</scope>
    <source>
        <strain evidence="2">DSM 43163</strain>
    </source>
</reference>
<keyword evidence="1" id="KW-0238">DNA-binding</keyword>
<protein>
    <submittedName>
        <fullName evidence="1">Conserved DNA-binding protein YbaB</fullName>
    </submittedName>
</protein>
<dbReference type="Pfam" id="PF02575">
    <property type="entry name" value="YbaB_DNA_bd"/>
    <property type="match status" value="1"/>
</dbReference>
<sequence>MLNFDPDRFQLEDLDKVLAQSQEIVGRIEAAQGRLEEIRGIGEAADGHIRVTCNGQGRVEQIELNPRAMRLDSQTLAEQLTTGVNAAQDDAQRQIGELLGEAMGGVGFDPGTAVDQDRIRKQLDSLTDSFAREMDVRAQDVQRRAR</sequence>
<dbReference type="AlphaFoldDB" id="A0A1H6D2A4"/>
<dbReference type="OrthoDB" id="3392909at2"/>
<dbReference type="RefSeq" id="WP_103940830.1">
    <property type="nucleotide sequence ID" value="NZ_FNVO01000012.1"/>
</dbReference>
<name>A0A1H6D2A4_9ACTN</name>